<accession>A0A3S8UY11</accession>
<dbReference type="InterPro" id="IPR045365">
    <property type="entry name" value="DUF5884"/>
</dbReference>
<reference evidence="2" key="1">
    <citation type="submission" date="2018-03" db="EMBL/GenBank/DDBJ databases">
        <title>Draft genome sequences of Megaviruse, new member of the family Mimiviridae isolated from water in Shanghai, China.</title>
        <authorList>
            <person name="Xia Y."/>
        </authorList>
    </citation>
    <scope>NUCLEOTIDE SEQUENCE</scope>
    <source>
        <strain evidence="2">SH</strain>
    </source>
</reference>
<protein>
    <submittedName>
        <fullName evidence="2">Uncharacterized protein</fullName>
    </submittedName>
</protein>
<keyword evidence="1" id="KW-0175">Coiled coil</keyword>
<sequence length="312" mass="37070">MTLYDYLTKKNGYETLSDKKILKKITNNKIGKTYERKKFIKKAVIVLEELYPLFMDCYFELAKNFWDIYTKVYVPDIFTIDRNIRLETISKNLDKISIEDLNQIKMDIDKKIRLNKATSELDKYIPDIFKNKIKCVDTYSTRDDNPDWHYNDGIEINLGIDFELNCSLYAEINYRTYYDSGGDLQYEDDEENLSCSNLNEKTNTRAVILQIENERYEIKLNEDENTIDKKALKLLDALSIKKTNYNKNMLAILITNMINEIQPDKGAIFENSIINKYNDKTQNNDFIMLERDEKIKYKFINSIFYRKTNKVL</sequence>
<evidence type="ECO:0000256" key="1">
    <source>
        <dbReference type="SAM" id="Coils"/>
    </source>
</evidence>
<name>A0A3S8UY11_9VIRU</name>
<organism evidence="2">
    <name type="scientific">Megavirus baoshan</name>
    <dbReference type="NCBI Taxonomy" id="2496520"/>
    <lineage>
        <taxon>Viruses</taxon>
        <taxon>Varidnaviria</taxon>
        <taxon>Bamfordvirae</taxon>
        <taxon>Nucleocytoviricota</taxon>
        <taxon>Megaviricetes</taxon>
        <taxon>Imitervirales</taxon>
        <taxon>Mimiviridae</taxon>
        <taxon>Megamimivirinae</taxon>
        <taxon>Megavirus</taxon>
        <taxon>Megavirus baoshanense</taxon>
    </lineage>
</organism>
<evidence type="ECO:0000313" key="2">
    <source>
        <dbReference type="EMBL" id="AZL89597.1"/>
    </source>
</evidence>
<gene>
    <name evidence="2" type="ORF">Mb0153</name>
</gene>
<proteinExistence type="predicted"/>
<dbReference type="EMBL" id="MH046811">
    <property type="protein sequence ID" value="AZL89597.1"/>
    <property type="molecule type" value="Genomic_DNA"/>
</dbReference>
<dbReference type="Pfam" id="PF19231">
    <property type="entry name" value="DUF5884"/>
    <property type="match status" value="1"/>
</dbReference>
<feature type="coiled-coil region" evidence="1">
    <location>
        <begin position="206"/>
        <end position="233"/>
    </location>
</feature>